<dbReference type="PANTHER" id="PTHR43298">
    <property type="entry name" value="MULTIDRUG RESISTANCE PROTEIN NORM-RELATED"/>
    <property type="match status" value="1"/>
</dbReference>
<evidence type="ECO:0000256" key="1">
    <source>
        <dbReference type="ARBA" id="ARBA00022448"/>
    </source>
</evidence>
<dbReference type="RefSeq" id="WP_323438750.1">
    <property type="nucleotide sequence ID" value="NZ_JAYFUH010000141.1"/>
</dbReference>
<dbReference type="Pfam" id="PF01554">
    <property type="entry name" value="MatE"/>
    <property type="match status" value="1"/>
</dbReference>
<keyword evidence="1" id="KW-0813">Transport</keyword>
<feature type="transmembrane region" description="Helical" evidence="2">
    <location>
        <begin position="97"/>
        <end position="119"/>
    </location>
</feature>
<dbReference type="EMBL" id="JAYFUH010000141">
    <property type="protein sequence ID" value="MEA5667916.1"/>
    <property type="molecule type" value="Genomic_DNA"/>
</dbReference>
<dbReference type="InterPro" id="IPR050222">
    <property type="entry name" value="MATE_MdtK"/>
</dbReference>
<evidence type="ECO:0000313" key="3">
    <source>
        <dbReference type="EMBL" id="MEA5667916.1"/>
    </source>
</evidence>
<proteinExistence type="predicted"/>
<feature type="transmembrane region" description="Helical" evidence="2">
    <location>
        <begin position="49"/>
        <end position="76"/>
    </location>
</feature>
<keyword evidence="2" id="KW-1133">Transmembrane helix</keyword>
<keyword evidence="4" id="KW-1185">Reference proteome</keyword>
<gene>
    <name evidence="3" type="ORF">VA603_10270</name>
</gene>
<name>A0ABU5V3J0_9GAMM</name>
<comment type="caution">
    <text evidence="3">The sequence shown here is derived from an EMBL/GenBank/DDBJ whole genome shotgun (WGS) entry which is preliminary data.</text>
</comment>
<dbReference type="InterPro" id="IPR002528">
    <property type="entry name" value="MATE_fam"/>
</dbReference>
<organism evidence="3 4">
    <name type="scientific">Stenotrophomonas capsici</name>
    <dbReference type="NCBI Taxonomy" id="3110230"/>
    <lineage>
        <taxon>Bacteria</taxon>
        <taxon>Pseudomonadati</taxon>
        <taxon>Pseudomonadota</taxon>
        <taxon>Gammaproteobacteria</taxon>
        <taxon>Lysobacterales</taxon>
        <taxon>Lysobacteraceae</taxon>
        <taxon>Stenotrophomonas</taxon>
    </lineage>
</organism>
<dbReference type="PANTHER" id="PTHR43298:SF2">
    <property type="entry name" value="FMN_FAD EXPORTER YEEO-RELATED"/>
    <property type="match status" value="1"/>
</dbReference>
<keyword evidence="2" id="KW-0812">Transmembrane</keyword>
<reference evidence="3 4" key="1">
    <citation type="submission" date="2023-12" db="EMBL/GenBank/DDBJ databases">
        <title>Stenotrophomonas guangdongensis sp. nov., isolated from wilted pepper plants (Capsicum annuum).</title>
        <authorList>
            <person name="Qiu M."/>
            <person name="Li Y."/>
            <person name="Liu Q."/>
            <person name="Zhang X."/>
            <person name="Huang Y."/>
            <person name="Guo R."/>
            <person name="Hu M."/>
            <person name="Zhou J."/>
            <person name="Zhou X."/>
        </authorList>
    </citation>
    <scope>NUCLEOTIDE SEQUENCE [LARGE SCALE GENOMIC DNA]</scope>
    <source>
        <strain evidence="3 4">MH1</strain>
    </source>
</reference>
<evidence type="ECO:0000313" key="4">
    <source>
        <dbReference type="Proteomes" id="UP001301653"/>
    </source>
</evidence>
<keyword evidence="2" id="KW-0472">Membrane</keyword>
<feature type="non-terminal residue" evidence="3">
    <location>
        <position position="151"/>
    </location>
</feature>
<dbReference type="Proteomes" id="UP001301653">
    <property type="component" value="Unassembled WGS sequence"/>
</dbReference>
<evidence type="ECO:0000256" key="2">
    <source>
        <dbReference type="SAM" id="Phobius"/>
    </source>
</evidence>
<accession>A0ABU5V3J0</accession>
<sequence>MSSSPATPRFSHEVRTTGLLALPLVLGHVSTGLISFVDNTIAGHHGTDTFAAVSIGTALLWLPMLVPIGTLISLTASVSQLHGAGREREIGPLFRQALWLGVGLSALMFLFLSVVPAFLPAFGIAPEIVPGATDFLHAIRWGVPALTLYFC</sequence>
<feature type="transmembrane region" description="Helical" evidence="2">
    <location>
        <begin position="19"/>
        <end position="37"/>
    </location>
</feature>
<protein>
    <submittedName>
        <fullName evidence="3">MATE family efflux transporter</fullName>
    </submittedName>
</protein>